<dbReference type="AlphaFoldDB" id="A0A2N2E0E8"/>
<organism evidence="1 2">
    <name type="scientific">Candidatus Falkowbacteria bacterium HGW-Falkowbacteria-2</name>
    <dbReference type="NCBI Taxonomy" id="2013769"/>
    <lineage>
        <taxon>Bacteria</taxon>
        <taxon>Candidatus Falkowiibacteriota</taxon>
    </lineage>
</organism>
<protein>
    <submittedName>
        <fullName evidence="1">Uncharacterized protein</fullName>
    </submittedName>
</protein>
<evidence type="ECO:0000313" key="2">
    <source>
        <dbReference type="Proteomes" id="UP000233325"/>
    </source>
</evidence>
<comment type="caution">
    <text evidence="1">The sequence shown here is derived from an EMBL/GenBank/DDBJ whole genome shotgun (WGS) entry which is preliminary data.</text>
</comment>
<accession>A0A2N2E0E8</accession>
<name>A0A2N2E0E8_9BACT</name>
<dbReference type="EMBL" id="PHAH01000022">
    <property type="protein sequence ID" value="PKM88205.1"/>
    <property type="molecule type" value="Genomic_DNA"/>
</dbReference>
<sequence length="68" mass="7752">MFNEKEEAAIKTMAKELSISPDNKKEIIERTLALEALEVHKHGLSKRSFAIMKARLLGLTKYVCNYSL</sequence>
<dbReference type="Proteomes" id="UP000233325">
    <property type="component" value="Unassembled WGS sequence"/>
</dbReference>
<evidence type="ECO:0000313" key="1">
    <source>
        <dbReference type="EMBL" id="PKM88205.1"/>
    </source>
</evidence>
<gene>
    <name evidence="1" type="ORF">CVU83_02015</name>
</gene>
<proteinExistence type="predicted"/>
<reference evidence="1 2" key="1">
    <citation type="journal article" date="2017" name="ISME J.">
        <title>Potential for microbial H2 and metal transformations associated with novel bacteria and archaea in deep terrestrial subsurface sediments.</title>
        <authorList>
            <person name="Hernsdorf A.W."/>
            <person name="Amano Y."/>
            <person name="Miyakawa K."/>
            <person name="Ise K."/>
            <person name="Suzuki Y."/>
            <person name="Anantharaman K."/>
            <person name="Probst A."/>
            <person name="Burstein D."/>
            <person name="Thomas B.C."/>
            <person name="Banfield J.F."/>
        </authorList>
    </citation>
    <scope>NUCLEOTIDE SEQUENCE [LARGE SCALE GENOMIC DNA]</scope>
    <source>
        <strain evidence="1">HGW-Falkowbacteria-2</strain>
    </source>
</reference>